<dbReference type="PANTHER" id="PTHR30399">
    <property type="entry name" value="UNCHARACTERIZED PROTEIN YGJP"/>
    <property type="match status" value="1"/>
</dbReference>
<accession>A0A9X7Z551</accession>
<evidence type="ECO:0000313" key="2">
    <source>
        <dbReference type="EMBL" id="QSO45992.1"/>
    </source>
</evidence>
<name>A0A9X7Z551_9BACL</name>
<dbReference type="CDD" id="cd07344">
    <property type="entry name" value="M48_yhfN_like"/>
    <property type="match status" value="1"/>
</dbReference>
<dbReference type="InterPro" id="IPR053136">
    <property type="entry name" value="UTP_pyrophosphatase-like"/>
</dbReference>
<protein>
    <submittedName>
        <fullName evidence="2">M48 family metallopeptidase</fullName>
    </submittedName>
</protein>
<dbReference type="Gene3D" id="3.30.2010.10">
    <property type="entry name" value="Metalloproteases ('zincins'), catalytic domain"/>
    <property type="match status" value="1"/>
</dbReference>
<evidence type="ECO:0000259" key="1">
    <source>
        <dbReference type="Pfam" id="PF01863"/>
    </source>
</evidence>
<proteinExistence type="predicted"/>
<feature type="domain" description="YgjP-like metallopeptidase" evidence="1">
    <location>
        <begin position="28"/>
        <end position="241"/>
    </location>
</feature>
<keyword evidence="3" id="KW-1185">Reference proteome</keyword>
<dbReference type="Proteomes" id="UP000663505">
    <property type="component" value="Chromosome"/>
</dbReference>
<gene>
    <name evidence="2" type="ORF">JZ786_15835</name>
</gene>
<dbReference type="AlphaFoldDB" id="A0A9X7Z551"/>
<dbReference type="KEGG" id="afx:JZ786_15835"/>
<evidence type="ECO:0000313" key="3">
    <source>
        <dbReference type="Proteomes" id="UP000663505"/>
    </source>
</evidence>
<dbReference type="RefSeq" id="WP_206655364.1">
    <property type="nucleotide sequence ID" value="NZ_CP071182.1"/>
</dbReference>
<sequence>MSNRLPRTVRINELPVAVEVVPSMRRKKTVSMEVYHSKIILRVPASLPSEAIFDLVEKRRQWILDKWQEVTEQPQPVASNTHAAPQDILLYGQELSIVHVTEHATTRFALKHRDNRVTIVRPSKTFNDQFLSETTRGLVVSWLRTTARRDFTERLDKWASVMSVSYRDFRLKDQKTRWGSCSSLGNINLNWRLIQAPEWVIDYVVIHELAHLRELNHSPSFWSIVGRYCPNYLEAKNWLKIHGAKLLLW</sequence>
<organism evidence="2 3">
    <name type="scientific">Alicyclobacillus mengziensis</name>
    <dbReference type="NCBI Taxonomy" id="2931921"/>
    <lineage>
        <taxon>Bacteria</taxon>
        <taxon>Bacillati</taxon>
        <taxon>Bacillota</taxon>
        <taxon>Bacilli</taxon>
        <taxon>Bacillales</taxon>
        <taxon>Alicyclobacillaceae</taxon>
        <taxon>Alicyclobacillus</taxon>
    </lineage>
</organism>
<dbReference type="EMBL" id="CP071182">
    <property type="protein sequence ID" value="QSO45992.1"/>
    <property type="molecule type" value="Genomic_DNA"/>
</dbReference>
<dbReference type="PANTHER" id="PTHR30399:SF1">
    <property type="entry name" value="UTP PYROPHOSPHATASE"/>
    <property type="match status" value="1"/>
</dbReference>
<reference evidence="2 3" key="1">
    <citation type="submission" date="2021-02" db="EMBL/GenBank/DDBJ databases">
        <title>Alicyclobacillus curvatus sp. nov. and Alicyclobacillus mengziensis sp. nov., two acidophilic bacteria isolated from acid mine drainage.</title>
        <authorList>
            <person name="Huang Y."/>
        </authorList>
    </citation>
    <scope>NUCLEOTIDE SEQUENCE [LARGE SCALE GENOMIC DNA]</scope>
    <source>
        <strain evidence="2 3">S30H14</strain>
    </source>
</reference>
<dbReference type="Pfam" id="PF01863">
    <property type="entry name" value="YgjP-like"/>
    <property type="match status" value="1"/>
</dbReference>
<dbReference type="InterPro" id="IPR002725">
    <property type="entry name" value="YgjP-like_metallopeptidase"/>
</dbReference>